<evidence type="ECO:0000313" key="2">
    <source>
        <dbReference type="Proteomes" id="UP000313359"/>
    </source>
</evidence>
<organism evidence="1 2">
    <name type="scientific">Lentinus tigrinus ALCF2SS1-6</name>
    <dbReference type="NCBI Taxonomy" id="1328759"/>
    <lineage>
        <taxon>Eukaryota</taxon>
        <taxon>Fungi</taxon>
        <taxon>Dikarya</taxon>
        <taxon>Basidiomycota</taxon>
        <taxon>Agaricomycotina</taxon>
        <taxon>Agaricomycetes</taxon>
        <taxon>Polyporales</taxon>
        <taxon>Polyporaceae</taxon>
        <taxon>Lentinus</taxon>
    </lineage>
</organism>
<reference evidence="1" key="1">
    <citation type="journal article" date="2018" name="Genome Biol. Evol.">
        <title>Genomics and development of Lentinus tigrinus, a white-rot wood-decaying mushroom with dimorphic fruiting bodies.</title>
        <authorList>
            <person name="Wu B."/>
            <person name="Xu Z."/>
            <person name="Knudson A."/>
            <person name="Carlson A."/>
            <person name="Chen N."/>
            <person name="Kovaka S."/>
            <person name="LaButti K."/>
            <person name="Lipzen A."/>
            <person name="Pennachio C."/>
            <person name="Riley R."/>
            <person name="Schakwitz W."/>
            <person name="Umezawa K."/>
            <person name="Ohm R.A."/>
            <person name="Grigoriev I.V."/>
            <person name="Nagy L.G."/>
            <person name="Gibbons J."/>
            <person name="Hibbett D."/>
        </authorList>
    </citation>
    <scope>NUCLEOTIDE SEQUENCE [LARGE SCALE GENOMIC DNA]</scope>
    <source>
        <strain evidence="1">ALCF2SS1-6</strain>
    </source>
</reference>
<keyword evidence="2" id="KW-1185">Reference proteome</keyword>
<protein>
    <recommendedName>
        <fullName evidence="3">F-box domain-containing protein</fullName>
    </recommendedName>
</protein>
<proteinExistence type="predicted"/>
<evidence type="ECO:0008006" key="3">
    <source>
        <dbReference type="Google" id="ProtNLM"/>
    </source>
</evidence>
<dbReference type="Proteomes" id="UP000313359">
    <property type="component" value="Unassembled WGS sequence"/>
</dbReference>
<gene>
    <name evidence="1" type="ORF">L227DRAFT_347541</name>
</gene>
<sequence length="526" mass="59412">MSHPRFEGDITGSMTDGRAGARQCRKSDLLLIPHRYTWRFKPFSILEPSDTCEHTFPTSHHIRDPLEVIPREVVGQAPSRRASHPPRAVSDPSRTVSQTLAACDAFIKTYKISLRSLHKAFTDQRILEALPIELWERIIDAIYPHDIYDATEHVLTRRTLASCALVCRSWRIRAQSWIFHAIRLGDVPTLRRFADLLTRTPAIGPLVQKLYLVGWLLHAPASVVTAMPLILGGKLPKLGSIVIFRSSEPPRTRDRRSGRRVLPHLPIHPRRPLSFRLFASSLRYLRVEGLVFPSFVDFARAMQSVSEISELACVRVRWSPPSMPPSLPYAASRISFRKLEKLTIRQLGMRAVEILLSSIGPSLSCLDIDVPHFDKPTAENSDDVRNNYEANCSLSAFHNLHALRLAFSPSPGLDMIVLNLVRGYLHSWFPPLGGLLELAPLAPDLHSNSPVPVWSLTRERFVAILSHVGRIADDILASTQAGVVIRIKDRKPLRHWWWCQQVLGCFPALVRADRVRLKFAEQSELG</sequence>
<evidence type="ECO:0000313" key="1">
    <source>
        <dbReference type="EMBL" id="RPD54482.1"/>
    </source>
</evidence>
<dbReference type="AlphaFoldDB" id="A0A5C2RS70"/>
<dbReference type="EMBL" id="ML122305">
    <property type="protein sequence ID" value="RPD54482.1"/>
    <property type="molecule type" value="Genomic_DNA"/>
</dbReference>
<accession>A0A5C2RS70</accession>
<name>A0A5C2RS70_9APHY</name>
<dbReference type="OrthoDB" id="2754576at2759"/>